<gene>
    <name evidence="2" type="ORF">GCM10010339_87010</name>
</gene>
<feature type="region of interest" description="Disordered" evidence="1">
    <location>
        <begin position="80"/>
        <end position="101"/>
    </location>
</feature>
<comment type="caution">
    <text evidence="2">The sequence shown here is derived from an EMBL/GenBank/DDBJ whole genome shotgun (WGS) entry which is preliminary data.</text>
</comment>
<keyword evidence="3" id="KW-1185">Reference proteome</keyword>
<evidence type="ECO:0000313" key="2">
    <source>
        <dbReference type="EMBL" id="GHE14766.1"/>
    </source>
</evidence>
<dbReference type="Proteomes" id="UP000655443">
    <property type="component" value="Unassembled WGS sequence"/>
</dbReference>
<reference evidence="2" key="2">
    <citation type="submission" date="2020-09" db="EMBL/GenBank/DDBJ databases">
        <authorList>
            <person name="Sun Q."/>
            <person name="Ohkuma M."/>
        </authorList>
    </citation>
    <scope>NUCLEOTIDE SEQUENCE</scope>
    <source>
        <strain evidence="2">JCM 4714</strain>
    </source>
</reference>
<sequence>MCVPTMRDTPQLTESDFSKEEVAEFHRLMTALLTACKTVGERHAPEGNWVPSNIGLHEQFGESMQVIAHISRQLNQTRTGMRRITGRARERLYQHSRRQPH</sequence>
<reference evidence="2" key="1">
    <citation type="journal article" date="2014" name="Int. J. Syst. Evol. Microbiol.">
        <title>Complete genome sequence of Corynebacterium casei LMG S-19264T (=DSM 44701T), isolated from a smear-ripened cheese.</title>
        <authorList>
            <consortium name="US DOE Joint Genome Institute (JGI-PGF)"/>
            <person name="Walter F."/>
            <person name="Albersmeier A."/>
            <person name="Kalinowski J."/>
            <person name="Ruckert C."/>
        </authorList>
    </citation>
    <scope>NUCLEOTIDE SEQUENCE</scope>
    <source>
        <strain evidence="2">JCM 4714</strain>
    </source>
</reference>
<proteinExistence type="predicted"/>
<protein>
    <submittedName>
        <fullName evidence="2">Uncharacterized protein</fullName>
    </submittedName>
</protein>
<dbReference type="EMBL" id="BMVG01000053">
    <property type="protein sequence ID" value="GHE14766.1"/>
    <property type="molecule type" value="Genomic_DNA"/>
</dbReference>
<dbReference type="AlphaFoldDB" id="A0A918YTE2"/>
<evidence type="ECO:0000256" key="1">
    <source>
        <dbReference type="SAM" id="MobiDB-lite"/>
    </source>
</evidence>
<accession>A0A918YTE2</accession>
<organism evidence="2 3">
    <name type="scientific">Streptomyces alanosinicus</name>
    <dbReference type="NCBI Taxonomy" id="68171"/>
    <lineage>
        <taxon>Bacteria</taxon>
        <taxon>Bacillati</taxon>
        <taxon>Actinomycetota</taxon>
        <taxon>Actinomycetes</taxon>
        <taxon>Kitasatosporales</taxon>
        <taxon>Streptomycetaceae</taxon>
        <taxon>Streptomyces</taxon>
    </lineage>
</organism>
<evidence type="ECO:0000313" key="3">
    <source>
        <dbReference type="Proteomes" id="UP000655443"/>
    </source>
</evidence>
<name>A0A918YTE2_9ACTN</name>